<reference evidence="7 8" key="1">
    <citation type="journal article" date="2016" name="J. Microbiol.">
        <title>Dankookia rubra gen. nov., sp. nov., an alphaproteobacterium isolated from sediment of a shallow stream.</title>
        <authorList>
            <person name="Kim W.H."/>
            <person name="Kim D.H."/>
            <person name="Kang K."/>
            <person name="Ahn T.Y."/>
        </authorList>
    </citation>
    <scope>NUCLEOTIDE SEQUENCE [LARGE SCALE GENOMIC DNA]</scope>
    <source>
        <strain evidence="7 8">JCM30602</strain>
    </source>
</reference>
<dbReference type="PANTHER" id="PTHR43794:SF11">
    <property type="entry name" value="AMIDOHYDROLASE-RELATED DOMAIN-CONTAINING PROTEIN"/>
    <property type="match status" value="1"/>
</dbReference>
<keyword evidence="3 7" id="KW-0378">Hydrolase</keyword>
<comment type="similarity">
    <text evidence="1">Belongs to the metallo-dependent hydrolases superfamily. ATZ/TRZ family.</text>
</comment>
<evidence type="ECO:0000256" key="3">
    <source>
        <dbReference type="ARBA" id="ARBA00022801"/>
    </source>
</evidence>
<dbReference type="InterPro" id="IPR011059">
    <property type="entry name" value="Metal-dep_hydrolase_composite"/>
</dbReference>
<dbReference type="Pfam" id="PF01979">
    <property type="entry name" value="Amidohydro_1"/>
    <property type="match status" value="1"/>
</dbReference>
<dbReference type="EMBL" id="SMSJ01000027">
    <property type="protein sequence ID" value="TDH61061.1"/>
    <property type="molecule type" value="Genomic_DNA"/>
</dbReference>
<dbReference type="Pfam" id="PF22039">
    <property type="entry name" value="HUTI_composite_bact"/>
    <property type="match status" value="1"/>
</dbReference>
<comment type="caution">
    <text evidence="7">The sequence shown here is derived from an EMBL/GenBank/DDBJ whole genome shotgun (WGS) entry which is preliminary data.</text>
</comment>
<dbReference type="InterPro" id="IPR054418">
    <property type="entry name" value="MQNX/HUTI_composite_N"/>
</dbReference>
<organism evidence="7 8">
    <name type="scientific">Dankookia rubra</name>
    <dbReference type="NCBI Taxonomy" id="1442381"/>
    <lineage>
        <taxon>Bacteria</taxon>
        <taxon>Pseudomonadati</taxon>
        <taxon>Pseudomonadota</taxon>
        <taxon>Alphaproteobacteria</taxon>
        <taxon>Acetobacterales</taxon>
        <taxon>Roseomonadaceae</taxon>
        <taxon>Dankookia</taxon>
    </lineage>
</organism>
<dbReference type="SUPFAM" id="SSF51338">
    <property type="entry name" value="Composite domain of metallo-dependent hydrolases"/>
    <property type="match status" value="1"/>
</dbReference>
<gene>
    <name evidence="7" type="ORF">E2C06_18975</name>
</gene>
<dbReference type="Gene3D" id="2.30.40.10">
    <property type="entry name" value="Urease, subunit C, domain 1"/>
    <property type="match status" value="1"/>
</dbReference>
<proteinExistence type="inferred from homology"/>
<dbReference type="InterPro" id="IPR006680">
    <property type="entry name" value="Amidohydro-rel"/>
</dbReference>
<dbReference type="GO" id="GO:0016810">
    <property type="term" value="F:hydrolase activity, acting on carbon-nitrogen (but not peptide) bonds"/>
    <property type="evidence" value="ECO:0007669"/>
    <property type="project" value="InterPro"/>
</dbReference>
<evidence type="ECO:0000256" key="4">
    <source>
        <dbReference type="ARBA" id="ARBA00022833"/>
    </source>
</evidence>
<sequence>MTQSLVRSRAMITRTLSAAEWEEIPDGAVLQEDGIITAVGTFDELHRKHPTVPVIGTGKEILLPGFVNGHHHVGLTPVQLGSPDMPLELWFVTRMVARNLNIYLDTLYSAFEMIGSGITTVQHIHGWLPGDLKEVEARTAELIRAYEDIGMRVSYCFALRDQNRLVYQKDEDFVASLPPELRGPMQRWYDRFQLSLEDNLDLFKTLHRSHNAKRRVKVQLAPANLHWCSDKALAALSELSRSYDTPMHMHLVETAYQKEYARRRGGGTAVDYIERFGMLGPNLTLGHGVWLNESDIEKLAASGSCICHNCSSNFRLRSGVAALNRFEAVGINTAMGLDEAGINDDRDMLQEMRLVLRAHRVPGMDEAEVPGMAQVLRMATIGGARTTPYRETLGTLEVGKGADLSLIDWDSVAYPYLDALTPTLDAVIQRAKASAVTTVMCDGEVIYRDGTFTRVDRDGALKQLHDDLSRALSDDEVERRHLSKALLPHARRFYADYIDPSRHEPFYRPSSRV</sequence>
<evidence type="ECO:0000259" key="5">
    <source>
        <dbReference type="Pfam" id="PF01979"/>
    </source>
</evidence>
<dbReference type="Gene3D" id="3.20.20.140">
    <property type="entry name" value="Metal-dependent hydrolases"/>
    <property type="match status" value="1"/>
</dbReference>
<dbReference type="AlphaFoldDB" id="A0A4R5QEW2"/>
<keyword evidence="2" id="KW-0479">Metal-binding</keyword>
<keyword evidence="8" id="KW-1185">Reference proteome</keyword>
<dbReference type="OrthoDB" id="9796020at2"/>
<dbReference type="GO" id="GO:0046872">
    <property type="term" value="F:metal ion binding"/>
    <property type="evidence" value="ECO:0007669"/>
    <property type="project" value="UniProtKB-KW"/>
</dbReference>
<accession>A0A4R5QEW2</accession>
<dbReference type="PANTHER" id="PTHR43794">
    <property type="entry name" value="AMINOHYDROLASE SSNA-RELATED"/>
    <property type="match status" value="1"/>
</dbReference>
<dbReference type="Proteomes" id="UP000295096">
    <property type="component" value="Unassembled WGS sequence"/>
</dbReference>
<feature type="domain" description="Amidohydrolase-related" evidence="5">
    <location>
        <begin position="61"/>
        <end position="445"/>
    </location>
</feature>
<evidence type="ECO:0000259" key="6">
    <source>
        <dbReference type="Pfam" id="PF22039"/>
    </source>
</evidence>
<evidence type="ECO:0000256" key="1">
    <source>
        <dbReference type="ARBA" id="ARBA00006745"/>
    </source>
</evidence>
<evidence type="ECO:0000256" key="2">
    <source>
        <dbReference type="ARBA" id="ARBA00022723"/>
    </source>
</evidence>
<dbReference type="RefSeq" id="WP_133290186.1">
    <property type="nucleotide sequence ID" value="NZ_SMSJ01000027.1"/>
</dbReference>
<feature type="domain" description="Aminodeoxyfutalosine deaminase/Imidazolonepropionase-like composite" evidence="6">
    <location>
        <begin position="27"/>
        <end position="50"/>
    </location>
</feature>
<evidence type="ECO:0000313" key="7">
    <source>
        <dbReference type="EMBL" id="TDH61061.1"/>
    </source>
</evidence>
<dbReference type="InterPro" id="IPR050287">
    <property type="entry name" value="MTA/SAH_deaminase"/>
</dbReference>
<evidence type="ECO:0000313" key="8">
    <source>
        <dbReference type="Proteomes" id="UP000295096"/>
    </source>
</evidence>
<dbReference type="InterPro" id="IPR032466">
    <property type="entry name" value="Metal_Hydrolase"/>
</dbReference>
<protein>
    <submittedName>
        <fullName evidence="7">Amidohydrolase</fullName>
    </submittedName>
</protein>
<dbReference type="SUPFAM" id="SSF51556">
    <property type="entry name" value="Metallo-dependent hydrolases"/>
    <property type="match status" value="1"/>
</dbReference>
<keyword evidence="4" id="KW-0862">Zinc</keyword>
<name>A0A4R5QEW2_9PROT</name>